<gene>
    <name evidence="10" type="primary">aldA</name>
    <name evidence="10" type="ORF">HZI73_22080</name>
</gene>
<evidence type="ECO:0000256" key="5">
    <source>
        <dbReference type="ARBA" id="ARBA00066984"/>
    </source>
</evidence>
<dbReference type="AlphaFoldDB" id="A0A8J8SIS7"/>
<dbReference type="GO" id="GO:0004777">
    <property type="term" value="F:succinate-semialdehyde dehydrogenase (NAD+) activity"/>
    <property type="evidence" value="ECO:0007669"/>
    <property type="project" value="TreeGrafter"/>
</dbReference>
<evidence type="ECO:0000256" key="3">
    <source>
        <dbReference type="ARBA" id="ARBA00050326"/>
    </source>
</evidence>
<dbReference type="KEGG" id="vpy:HZI73_22080"/>
<evidence type="ECO:0000256" key="8">
    <source>
        <dbReference type="RuleBase" id="RU003345"/>
    </source>
</evidence>
<dbReference type="Pfam" id="PF00171">
    <property type="entry name" value="Aldedh"/>
    <property type="match status" value="1"/>
</dbReference>
<dbReference type="PANTHER" id="PTHR43353:SF5">
    <property type="entry name" value="SUCCINATE-SEMIALDEHYDE DEHYDROGENASE, MITOCHONDRIAL"/>
    <property type="match status" value="1"/>
</dbReference>
<dbReference type="EC" id="1.2.1.97" evidence="5"/>
<dbReference type="InterPro" id="IPR016161">
    <property type="entry name" value="Ald_DH/histidinol_DH"/>
</dbReference>
<evidence type="ECO:0000256" key="4">
    <source>
        <dbReference type="ARBA" id="ARBA00054572"/>
    </source>
</evidence>
<comment type="catalytic activity">
    <reaction evidence="3">
        <text>(2S)-3-sulfolactaldehyde + NAD(+) + H2O = (2S)-3-sulfolactate + NADH + 2 H(+)</text>
        <dbReference type="Rhea" id="RHEA:47932"/>
        <dbReference type="ChEBI" id="CHEBI:15377"/>
        <dbReference type="ChEBI" id="CHEBI:15378"/>
        <dbReference type="ChEBI" id="CHEBI:57540"/>
        <dbReference type="ChEBI" id="CHEBI:57945"/>
        <dbReference type="ChEBI" id="CHEBI:61289"/>
        <dbReference type="ChEBI" id="CHEBI:90109"/>
        <dbReference type="EC" id="1.2.1.97"/>
    </reaction>
    <physiologicalReaction direction="left-to-right" evidence="3">
        <dbReference type="Rhea" id="RHEA:47933"/>
    </physiologicalReaction>
</comment>
<dbReference type="InterPro" id="IPR016163">
    <property type="entry name" value="Ald_DH_C"/>
</dbReference>
<dbReference type="InterPro" id="IPR016162">
    <property type="entry name" value="Ald_DH_N"/>
</dbReference>
<comment type="function">
    <text evidence="4">Part of the sulfo-TAL (or sulfo-SFT) pathway, a D-sulfoquinovose degradation pathway that produces sulfolactate (SL). Catalyzes the oxidation of 3-sulfolactaldehyde (SLA) to sulfolactate (SL).</text>
</comment>
<dbReference type="GO" id="GO:0005829">
    <property type="term" value="C:cytosol"/>
    <property type="evidence" value="ECO:0007669"/>
    <property type="project" value="TreeGrafter"/>
</dbReference>
<comment type="similarity">
    <text evidence="1 8">Belongs to the aldehyde dehydrogenase family.</text>
</comment>
<dbReference type="InterPro" id="IPR015590">
    <property type="entry name" value="Aldehyde_DH_dom"/>
</dbReference>
<dbReference type="FunFam" id="3.40.309.10:FF:000009">
    <property type="entry name" value="Aldehyde dehydrogenase A"/>
    <property type="match status" value="1"/>
</dbReference>
<dbReference type="PROSITE" id="PS00070">
    <property type="entry name" value="ALDEHYDE_DEHYDR_CYS"/>
    <property type="match status" value="1"/>
</dbReference>
<dbReference type="SUPFAM" id="SSF53720">
    <property type="entry name" value="ALDH-like"/>
    <property type="match status" value="1"/>
</dbReference>
<dbReference type="PROSITE" id="PS00687">
    <property type="entry name" value="ALDEHYDE_DEHYDR_GLU"/>
    <property type="match status" value="1"/>
</dbReference>
<dbReference type="Gene3D" id="3.40.309.10">
    <property type="entry name" value="Aldehyde Dehydrogenase, Chain A, domain 2"/>
    <property type="match status" value="1"/>
</dbReference>
<evidence type="ECO:0000313" key="11">
    <source>
        <dbReference type="Proteomes" id="UP000683246"/>
    </source>
</evidence>
<accession>A0A8J8SIS7</accession>
<dbReference type="Gene3D" id="3.40.605.10">
    <property type="entry name" value="Aldehyde Dehydrogenase, Chain A, domain 1"/>
    <property type="match status" value="1"/>
</dbReference>
<keyword evidence="11" id="KW-1185">Reference proteome</keyword>
<dbReference type="InterPro" id="IPR029510">
    <property type="entry name" value="Ald_DH_CS_GLU"/>
</dbReference>
<evidence type="ECO:0000256" key="7">
    <source>
        <dbReference type="PROSITE-ProRule" id="PRU10007"/>
    </source>
</evidence>
<name>A0A8J8SIS7_9FIRM</name>
<reference evidence="10" key="1">
    <citation type="submission" date="2020-07" db="EMBL/GenBank/DDBJ databases">
        <title>Vallitalea pronyensis genome.</title>
        <authorList>
            <person name="Postec A."/>
        </authorList>
    </citation>
    <scope>NUCLEOTIDE SEQUENCE</scope>
    <source>
        <strain evidence="10">FatNI3</strain>
    </source>
</reference>
<evidence type="ECO:0000259" key="9">
    <source>
        <dbReference type="Pfam" id="PF00171"/>
    </source>
</evidence>
<dbReference type="GO" id="GO:0009450">
    <property type="term" value="P:gamma-aminobutyric acid catabolic process"/>
    <property type="evidence" value="ECO:0007669"/>
    <property type="project" value="TreeGrafter"/>
</dbReference>
<evidence type="ECO:0000313" key="10">
    <source>
        <dbReference type="EMBL" id="QUI24823.1"/>
    </source>
</evidence>
<dbReference type="PANTHER" id="PTHR43353">
    <property type="entry name" value="SUCCINATE-SEMIALDEHYDE DEHYDROGENASE, MITOCHONDRIAL"/>
    <property type="match status" value="1"/>
</dbReference>
<feature type="active site" evidence="7">
    <location>
        <position position="248"/>
    </location>
</feature>
<dbReference type="InterPro" id="IPR050740">
    <property type="entry name" value="Aldehyde_DH_Superfamily"/>
</dbReference>
<protein>
    <recommendedName>
        <fullName evidence="6">3-sulfolactaldehyde dehydrogenase</fullName>
        <ecNumber evidence="5">1.2.1.97</ecNumber>
    </recommendedName>
</protein>
<dbReference type="InterPro" id="IPR016160">
    <property type="entry name" value="Ald_DH_CS_CYS"/>
</dbReference>
<dbReference type="FunFam" id="3.40.605.10:FF:000007">
    <property type="entry name" value="NAD/NADP-dependent betaine aldehyde dehydrogenase"/>
    <property type="match status" value="1"/>
</dbReference>
<evidence type="ECO:0000256" key="1">
    <source>
        <dbReference type="ARBA" id="ARBA00009986"/>
    </source>
</evidence>
<sequence>MNTYKHYIHGQWVDSASGELMEVQNPANEEIFAMVQAGNAIDAQKALASSEKAQKVWGLLPAPERAKYLYAIIDKIKERKNQLAEILVSEQGKTYREALFEVDDTCAYILYAAQAATRIQGDIFPADQPNEQLWIQKVPYGVTVGLCAWNYPLALIGRKLGPALVTGNTMVIKPHELTPVSAAVFFEIIHEVGLPAGVANLVTGDGIELGNALVSSPITKLITVTGSVRAGQAIYKAAAPNITALSLELGGKSPFIVMDDADIDIAVQAAVNSRFANCGQVCICNEQMVVHKNILDELTSKMITETKKLRIGDPMTDVDMGPKVAESELDKMDRIIQKTVTEGAQIALGGGRLKDGPYEKGFWYEPTILTGVTPDMCASKEEIFGPVLGITAVDSFDEALAFANDSPYGLSAYLFSKDYSKLMRAINELDVGTIFFNKGISGAMQGYHNGHKLSGLGGEDGIYGIEGYLQKRTVYLKY</sequence>
<evidence type="ECO:0000256" key="2">
    <source>
        <dbReference type="ARBA" id="ARBA00023002"/>
    </source>
</evidence>
<keyword evidence="2 8" id="KW-0560">Oxidoreductase</keyword>
<dbReference type="NCBIfam" id="NF007497">
    <property type="entry name" value="PRK10090.1"/>
    <property type="match status" value="1"/>
</dbReference>
<feature type="domain" description="Aldehyde dehydrogenase" evidence="9">
    <location>
        <begin position="12"/>
        <end position="474"/>
    </location>
</feature>
<dbReference type="EMBL" id="CP058649">
    <property type="protein sequence ID" value="QUI24823.1"/>
    <property type="molecule type" value="Genomic_DNA"/>
</dbReference>
<dbReference type="Proteomes" id="UP000683246">
    <property type="component" value="Chromosome"/>
</dbReference>
<proteinExistence type="inferred from homology"/>
<dbReference type="RefSeq" id="WP_212695520.1">
    <property type="nucleotide sequence ID" value="NZ_CP058649.1"/>
</dbReference>
<organism evidence="10 11">
    <name type="scientific">Vallitalea pronyensis</name>
    <dbReference type="NCBI Taxonomy" id="1348613"/>
    <lineage>
        <taxon>Bacteria</taxon>
        <taxon>Bacillati</taxon>
        <taxon>Bacillota</taxon>
        <taxon>Clostridia</taxon>
        <taxon>Lachnospirales</taxon>
        <taxon>Vallitaleaceae</taxon>
        <taxon>Vallitalea</taxon>
    </lineage>
</organism>
<evidence type="ECO:0000256" key="6">
    <source>
        <dbReference type="ARBA" id="ARBA00067277"/>
    </source>
</evidence>